<dbReference type="AlphaFoldDB" id="A0A1G1SZ74"/>
<dbReference type="InterPro" id="IPR011701">
    <property type="entry name" value="MFS"/>
</dbReference>
<dbReference type="InterPro" id="IPR036259">
    <property type="entry name" value="MFS_trans_sf"/>
</dbReference>
<dbReference type="PANTHER" id="PTHR23531">
    <property type="entry name" value="QUINOLENE RESISTANCE PROTEIN NORA"/>
    <property type="match status" value="1"/>
</dbReference>
<evidence type="ECO:0000256" key="1">
    <source>
        <dbReference type="ARBA" id="ARBA00022692"/>
    </source>
</evidence>
<dbReference type="Gene3D" id="1.20.1250.20">
    <property type="entry name" value="MFS general substrate transporter like domains"/>
    <property type="match status" value="1"/>
</dbReference>
<dbReference type="STRING" id="1908236.BEN48_03820"/>
<dbReference type="GO" id="GO:0022857">
    <property type="term" value="F:transmembrane transporter activity"/>
    <property type="evidence" value="ECO:0007669"/>
    <property type="project" value="InterPro"/>
</dbReference>
<dbReference type="InterPro" id="IPR020846">
    <property type="entry name" value="MFS_dom"/>
</dbReference>
<evidence type="ECO:0000313" key="7">
    <source>
        <dbReference type="Proteomes" id="UP000177791"/>
    </source>
</evidence>
<sequence>MAAPASRPYSTGFWLMCLSSFLFFLSFNLLLPELPDHLARMGGDEYKGYIIALFTLTAAISRPYSGKLADTVGRIPVMVLGSLVCFVCGFFYPWAITVTGFLTLRLVHGFSTGFKPTSRSPSRLVNRRARWSITQSTPSAKPSGARRVVPA</sequence>
<organism evidence="6 7">
    <name type="scientific">Hymenobacter glacialis</name>
    <dbReference type="NCBI Taxonomy" id="1908236"/>
    <lineage>
        <taxon>Bacteria</taxon>
        <taxon>Pseudomonadati</taxon>
        <taxon>Bacteroidota</taxon>
        <taxon>Cytophagia</taxon>
        <taxon>Cytophagales</taxon>
        <taxon>Hymenobacteraceae</taxon>
        <taxon>Hymenobacter</taxon>
    </lineage>
</organism>
<evidence type="ECO:0000256" key="3">
    <source>
        <dbReference type="ARBA" id="ARBA00023136"/>
    </source>
</evidence>
<feature type="transmembrane region" description="Helical" evidence="4">
    <location>
        <begin position="12"/>
        <end position="31"/>
    </location>
</feature>
<protein>
    <recommendedName>
        <fullName evidence="5">Major facilitator superfamily (MFS) profile domain-containing protein</fullName>
    </recommendedName>
</protein>
<comment type="caution">
    <text evidence="6">The sequence shown here is derived from an EMBL/GenBank/DDBJ whole genome shotgun (WGS) entry which is preliminary data.</text>
</comment>
<keyword evidence="1 4" id="KW-0812">Transmembrane</keyword>
<keyword evidence="7" id="KW-1185">Reference proteome</keyword>
<evidence type="ECO:0000313" key="6">
    <source>
        <dbReference type="EMBL" id="OGX83896.1"/>
    </source>
</evidence>
<evidence type="ECO:0000259" key="5">
    <source>
        <dbReference type="PROSITE" id="PS50850"/>
    </source>
</evidence>
<dbReference type="SUPFAM" id="SSF103473">
    <property type="entry name" value="MFS general substrate transporter"/>
    <property type="match status" value="1"/>
</dbReference>
<keyword evidence="3 4" id="KW-0472">Membrane</keyword>
<dbReference type="EMBL" id="MDZC01000079">
    <property type="protein sequence ID" value="OGX83896.1"/>
    <property type="molecule type" value="Genomic_DNA"/>
</dbReference>
<dbReference type="Proteomes" id="UP000177791">
    <property type="component" value="Unassembled WGS sequence"/>
</dbReference>
<gene>
    <name evidence="6" type="ORF">BEN48_03820</name>
</gene>
<reference evidence="6 7" key="1">
    <citation type="submission" date="2016-08" db="EMBL/GenBank/DDBJ databases">
        <title>Hymenobacter coccineus sp. nov., Hymenobacter lapidarius sp. nov. and Hymenobacter glacialis sp. nov., isolated from Antarctic soil.</title>
        <authorList>
            <person name="Sedlacek I."/>
            <person name="Kralova S."/>
            <person name="Kyrova K."/>
            <person name="Maslanova I."/>
            <person name="Stankova E."/>
            <person name="Vrbovska V."/>
            <person name="Nemec M."/>
            <person name="Bartak M."/>
            <person name="Svec P."/>
            <person name="Busse H.-J."/>
            <person name="Pantucek R."/>
        </authorList>
    </citation>
    <scope>NUCLEOTIDE SEQUENCE [LARGE SCALE GENOMIC DNA]</scope>
    <source>
        <strain evidence="6 7">CCM 8648</strain>
    </source>
</reference>
<feature type="transmembrane region" description="Helical" evidence="4">
    <location>
        <begin position="46"/>
        <end position="65"/>
    </location>
</feature>
<proteinExistence type="predicted"/>
<keyword evidence="2 4" id="KW-1133">Transmembrane helix</keyword>
<dbReference type="PROSITE" id="PS50850">
    <property type="entry name" value="MFS"/>
    <property type="match status" value="1"/>
</dbReference>
<feature type="domain" description="Major facilitator superfamily (MFS) profile" evidence="5">
    <location>
        <begin position="12"/>
        <end position="151"/>
    </location>
</feature>
<accession>A0A1G1SZ74</accession>
<feature type="transmembrane region" description="Helical" evidence="4">
    <location>
        <begin position="77"/>
        <end position="96"/>
    </location>
</feature>
<dbReference type="Pfam" id="PF07690">
    <property type="entry name" value="MFS_1"/>
    <property type="match status" value="1"/>
</dbReference>
<dbReference type="PANTHER" id="PTHR23531:SF1">
    <property type="entry name" value="QUINOLENE RESISTANCE PROTEIN NORA"/>
    <property type="match status" value="1"/>
</dbReference>
<dbReference type="InterPro" id="IPR052714">
    <property type="entry name" value="MFS_Exporter"/>
</dbReference>
<evidence type="ECO:0000256" key="2">
    <source>
        <dbReference type="ARBA" id="ARBA00022989"/>
    </source>
</evidence>
<evidence type="ECO:0000256" key="4">
    <source>
        <dbReference type="SAM" id="Phobius"/>
    </source>
</evidence>
<name>A0A1G1SZ74_9BACT</name>